<proteinExistence type="predicted"/>
<evidence type="ECO:0000313" key="2">
    <source>
        <dbReference type="Ensembl" id="ENSCSAVP00000005993.1"/>
    </source>
</evidence>
<reference evidence="3" key="1">
    <citation type="submission" date="2003-08" db="EMBL/GenBank/DDBJ databases">
        <authorList>
            <person name="Birren B."/>
            <person name="Nusbaum C."/>
            <person name="Abebe A."/>
            <person name="Abouelleil A."/>
            <person name="Adekoya E."/>
            <person name="Ait-zahra M."/>
            <person name="Allen N."/>
            <person name="Allen T."/>
            <person name="An P."/>
            <person name="Anderson M."/>
            <person name="Anderson S."/>
            <person name="Arachchi H."/>
            <person name="Armbruster J."/>
            <person name="Bachantsang P."/>
            <person name="Baldwin J."/>
            <person name="Barry A."/>
            <person name="Bayul T."/>
            <person name="Blitshsteyn B."/>
            <person name="Bloom T."/>
            <person name="Blye J."/>
            <person name="Boguslavskiy L."/>
            <person name="Borowsky M."/>
            <person name="Boukhgalter B."/>
            <person name="Brunache A."/>
            <person name="Butler J."/>
            <person name="Calixte N."/>
            <person name="Calvo S."/>
            <person name="Camarata J."/>
            <person name="Campo K."/>
            <person name="Chang J."/>
            <person name="Cheshatsang Y."/>
            <person name="Citroen M."/>
            <person name="Collymore A."/>
            <person name="Considine T."/>
            <person name="Cook A."/>
            <person name="Cooke P."/>
            <person name="Corum B."/>
            <person name="Cuomo C."/>
            <person name="David R."/>
            <person name="Dawoe T."/>
            <person name="Degray S."/>
            <person name="Dodge S."/>
            <person name="Dooley K."/>
            <person name="Dorje P."/>
            <person name="Dorjee K."/>
            <person name="Dorris L."/>
            <person name="Duffey N."/>
            <person name="Dupes A."/>
            <person name="Elkins T."/>
            <person name="Engels R."/>
            <person name="Erickson J."/>
            <person name="Farina A."/>
            <person name="Faro S."/>
            <person name="Ferreira P."/>
            <person name="Fischer H."/>
            <person name="Fitzgerald M."/>
            <person name="Foley K."/>
            <person name="Gage D."/>
            <person name="Galagan J."/>
            <person name="Gearin G."/>
            <person name="Gnerre S."/>
            <person name="Gnirke A."/>
            <person name="Goyette A."/>
            <person name="Graham J."/>
            <person name="Grandbois E."/>
            <person name="Gyaltsen K."/>
            <person name="Hafez N."/>
            <person name="Hagopian D."/>
            <person name="Hagos B."/>
            <person name="Hall J."/>
            <person name="Hatcher B."/>
            <person name="Heller A."/>
            <person name="Higgins H."/>
            <person name="Honan T."/>
            <person name="Horn A."/>
            <person name="Houde N."/>
            <person name="Hughes L."/>
            <person name="Hulme W."/>
            <person name="Husby E."/>
            <person name="Iliev I."/>
            <person name="Jaffe D."/>
            <person name="Jones C."/>
            <person name="Kamal M."/>
            <person name="Kamat A."/>
            <person name="Kamvysselis M."/>
            <person name="Karlsson E."/>
            <person name="Kells C."/>
            <person name="Kieu A."/>
            <person name="Kisner P."/>
            <person name="Kodira C."/>
            <person name="Kulbokas E."/>
            <person name="Labutti K."/>
            <person name="Lama D."/>
            <person name="Landers T."/>
            <person name="Leger J."/>
            <person name="Levine S."/>
            <person name="Lewis D."/>
            <person name="Lewis T."/>
            <person name="Lindblad-toh K."/>
            <person name="Liu X."/>
            <person name="Lokyitsang T."/>
            <person name="Lokyitsang Y."/>
            <person name="Lucien O."/>
            <person name="Lui A."/>
            <person name="Ma L.J."/>
            <person name="Mabbitt R."/>
            <person name="Macdonald J."/>
            <person name="Maclean C."/>
            <person name="Major J."/>
            <person name="Manning J."/>
            <person name="Marabella R."/>
            <person name="Maru K."/>
            <person name="Matthews C."/>
            <person name="Mauceli E."/>
            <person name="Mccarthy M."/>
            <person name="Mcdonough S."/>
            <person name="Mcghee T."/>
            <person name="Meldrim J."/>
            <person name="Meneus L."/>
            <person name="Mesirov J."/>
            <person name="Mihalev A."/>
            <person name="Mihova T."/>
            <person name="Mikkelsen T."/>
            <person name="Mlenga V."/>
            <person name="Moru K."/>
            <person name="Mozes J."/>
            <person name="Mulrain L."/>
            <person name="Munson G."/>
            <person name="Naylor J."/>
            <person name="Newes C."/>
            <person name="Nguyen C."/>
            <person name="Nguyen N."/>
            <person name="Nguyen T."/>
            <person name="Nicol R."/>
            <person name="Nielsen C."/>
            <person name="Nizzari M."/>
            <person name="Norbu C."/>
            <person name="Norbu N."/>
            <person name="O'donnell P."/>
            <person name="Okoawo O."/>
            <person name="O'leary S."/>
            <person name="Omotosho B."/>
            <person name="O'neill K."/>
            <person name="Osman S."/>
            <person name="Parker S."/>
            <person name="Perrin D."/>
            <person name="Phunkhang P."/>
            <person name="Piqani B."/>
            <person name="Purcell S."/>
            <person name="Rachupka T."/>
            <person name="Ramasamy U."/>
            <person name="Rameau R."/>
            <person name="Ray V."/>
            <person name="Raymond C."/>
            <person name="Retta R."/>
            <person name="Richardson S."/>
            <person name="Rise C."/>
            <person name="Rodriguez J."/>
            <person name="Rogers J."/>
            <person name="Rogov P."/>
            <person name="Rutman M."/>
            <person name="Schupbach R."/>
            <person name="Seaman C."/>
            <person name="Settipalli S."/>
            <person name="Sharpe T."/>
            <person name="Sheridan J."/>
            <person name="Sherpa N."/>
            <person name="Shi J."/>
            <person name="Smirnov S."/>
            <person name="Smith C."/>
            <person name="Sougnez C."/>
            <person name="Spencer B."/>
            <person name="Stalker J."/>
            <person name="Stange-thomann N."/>
            <person name="Stavropoulos S."/>
            <person name="Stetson K."/>
            <person name="Stone C."/>
            <person name="Stone S."/>
            <person name="Stubbs M."/>
            <person name="Talamas J."/>
            <person name="Tchuinga P."/>
            <person name="Tenzing P."/>
            <person name="Tesfaye S."/>
            <person name="Theodore J."/>
            <person name="Thoulutsang Y."/>
            <person name="Topham K."/>
            <person name="Towey S."/>
            <person name="Tsamla T."/>
            <person name="Tsomo N."/>
            <person name="Vallee D."/>
            <person name="Vassiliev H."/>
            <person name="Venkataraman V."/>
            <person name="Vinson J."/>
            <person name="Vo A."/>
            <person name="Wade C."/>
            <person name="Wang S."/>
            <person name="Wangchuk T."/>
            <person name="Wangdi T."/>
            <person name="Whittaker C."/>
            <person name="Wilkinson J."/>
            <person name="Wu Y."/>
            <person name="Wyman D."/>
            <person name="Yadav S."/>
            <person name="Yang S."/>
            <person name="Yang X."/>
            <person name="Yeager S."/>
            <person name="Yee E."/>
            <person name="Young G."/>
            <person name="Zainoun J."/>
            <person name="Zembeck L."/>
            <person name="Zimmer A."/>
            <person name="Zody M."/>
            <person name="Lander E."/>
        </authorList>
    </citation>
    <scope>NUCLEOTIDE SEQUENCE [LARGE SCALE GENOMIC DNA]</scope>
</reference>
<keyword evidence="3" id="KW-1185">Reference proteome</keyword>
<dbReference type="Gene3D" id="1.10.533.10">
    <property type="entry name" value="Death Domain, Fas"/>
    <property type="match status" value="1"/>
</dbReference>
<dbReference type="SUPFAM" id="SSF47986">
    <property type="entry name" value="DEATH domain"/>
    <property type="match status" value="1"/>
</dbReference>
<evidence type="ECO:0000313" key="3">
    <source>
        <dbReference type="Proteomes" id="UP000007875"/>
    </source>
</evidence>
<dbReference type="Proteomes" id="UP000007875">
    <property type="component" value="Unassembled WGS sequence"/>
</dbReference>
<dbReference type="InterPro" id="IPR000488">
    <property type="entry name" value="Death_dom"/>
</dbReference>
<protein>
    <recommendedName>
        <fullName evidence="1">Death domain-containing protein</fullName>
    </recommendedName>
</protein>
<dbReference type="AlphaFoldDB" id="H2YKZ1"/>
<feature type="domain" description="Death" evidence="1">
    <location>
        <begin position="1"/>
        <end position="38"/>
    </location>
</feature>
<dbReference type="InterPro" id="IPR011029">
    <property type="entry name" value="DEATH-like_dom_sf"/>
</dbReference>
<dbReference type="GeneTree" id="ENSGT00730000113776"/>
<name>H2YKZ1_CIOSA</name>
<organism evidence="2 3">
    <name type="scientific">Ciona savignyi</name>
    <name type="common">Pacific transparent sea squirt</name>
    <dbReference type="NCBI Taxonomy" id="51511"/>
    <lineage>
        <taxon>Eukaryota</taxon>
        <taxon>Metazoa</taxon>
        <taxon>Chordata</taxon>
        <taxon>Tunicata</taxon>
        <taxon>Ascidiacea</taxon>
        <taxon>Phlebobranchia</taxon>
        <taxon>Cionidae</taxon>
        <taxon>Ciona</taxon>
    </lineage>
</organism>
<reference evidence="2" key="3">
    <citation type="submission" date="2025-09" db="UniProtKB">
        <authorList>
            <consortium name="Ensembl"/>
        </authorList>
    </citation>
    <scope>IDENTIFICATION</scope>
</reference>
<sequence>MLQMWLDRNGVKATDEQLSAGLKGIGREDLCYLLEDPVFHYGAVDPSLHMDKHMHYD</sequence>
<accession>H2YKZ1</accession>
<dbReference type="PROSITE" id="PS50017">
    <property type="entry name" value="DEATH_DOMAIN"/>
    <property type="match status" value="1"/>
</dbReference>
<dbReference type="HOGENOM" id="CLU_3001581_0_0_1"/>
<evidence type="ECO:0000259" key="1">
    <source>
        <dbReference type="PROSITE" id="PS50017"/>
    </source>
</evidence>
<dbReference type="Ensembl" id="ENSCSAVT00000006069.1">
    <property type="protein sequence ID" value="ENSCSAVP00000005993.1"/>
    <property type="gene ID" value="ENSCSAVG00000003575.1"/>
</dbReference>
<dbReference type="GO" id="GO:0007165">
    <property type="term" value="P:signal transduction"/>
    <property type="evidence" value="ECO:0007669"/>
    <property type="project" value="InterPro"/>
</dbReference>
<reference evidence="2" key="2">
    <citation type="submission" date="2025-08" db="UniProtKB">
        <authorList>
            <consortium name="Ensembl"/>
        </authorList>
    </citation>
    <scope>IDENTIFICATION</scope>
</reference>